<comment type="caution">
    <text evidence="2">The sequence shown here is derived from an EMBL/GenBank/DDBJ whole genome shotgun (WGS) entry which is preliminary data.</text>
</comment>
<protein>
    <submittedName>
        <fullName evidence="2">VOC family protein</fullName>
    </submittedName>
</protein>
<evidence type="ECO:0000313" key="2">
    <source>
        <dbReference type="EMBL" id="MEI4279259.1"/>
    </source>
</evidence>
<dbReference type="InterPro" id="IPR029068">
    <property type="entry name" value="Glyas_Bleomycin-R_OHBP_Dase"/>
</dbReference>
<dbReference type="PANTHER" id="PTHR36503:SF2">
    <property type="entry name" value="BLR2408 PROTEIN"/>
    <property type="match status" value="1"/>
</dbReference>
<dbReference type="Pfam" id="PF00903">
    <property type="entry name" value="Glyoxalase"/>
    <property type="match status" value="1"/>
</dbReference>
<sequence>MTGPGIGMLFVNLPVRDLEVSRAFYTGLGLRVHEQFSDTTTLAVVVSDEVALMLQVAGHFAEQSPGPVGDPSTGVTSVLCLTVDSRARVDELVAAAVSSGGRAGLDVRSDDLRYVGSFTDPDGHAWEAMVMEQTHVVN</sequence>
<organism evidence="2 3">
    <name type="scientific">Klenkia terrae</name>
    <dbReference type="NCBI Taxonomy" id="1052259"/>
    <lineage>
        <taxon>Bacteria</taxon>
        <taxon>Bacillati</taxon>
        <taxon>Actinomycetota</taxon>
        <taxon>Actinomycetes</taxon>
        <taxon>Geodermatophilales</taxon>
        <taxon>Geodermatophilaceae</taxon>
        <taxon>Klenkia</taxon>
    </lineage>
</organism>
<proteinExistence type="predicted"/>
<evidence type="ECO:0000259" key="1">
    <source>
        <dbReference type="PROSITE" id="PS51819"/>
    </source>
</evidence>
<dbReference type="InterPro" id="IPR004360">
    <property type="entry name" value="Glyas_Fos-R_dOase_dom"/>
</dbReference>
<dbReference type="RefSeq" id="WP_336392401.1">
    <property type="nucleotide sequence ID" value="NZ_JBAPLV010000012.1"/>
</dbReference>
<gene>
    <name evidence="2" type="ORF">UXQ13_12355</name>
</gene>
<reference evidence="2 3" key="1">
    <citation type="submission" date="2024-03" db="EMBL/GenBank/DDBJ databases">
        <title>Draft genome sequence of Klenkia terrae.</title>
        <authorList>
            <person name="Duangmal K."/>
            <person name="Chantavorakit T."/>
        </authorList>
    </citation>
    <scope>NUCLEOTIDE SEQUENCE [LARGE SCALE GENOMIC DNA]</scope>
    <source>
        <strain evidence="2 3">JCM 17786</strain>
    </source>
</reference>
<name>A0ABU8E6I1_9ACTN</name>
<evidence type="ECO:0000313" key="3">
    <source>
        <dbReference type="Proteomes" id="UP001373496"/>
    </source>
</evidence>
<dbReference type="SUPFAM" id="SSF54593">
    <property type="entry name" value="Glyoxalase/Bleomycin resistance protein/Dihydroxybiphenyl dioxygenase"/>
    <property type="match status" value="1"/>
</dbReference>
<dbReference type="PROSITE" id="PS51819">
    <property type="entry name" value="VOC"/>
    <property type="match status" value="1"/>
</dbReference>
<keyword evidence="3" id="KW-1185">Reference proteome</keyword>
<feature type="domain" description="VOC" evidence="1">
    <location>
        <begin position="7"/>
        <end position="131"/>
    </location>
</feature>
<dbReference type="Gene3D" id="3.10.180.10">
    <property type="entry name" value="2,3-Dihydroxybiphenyl 1,2-Dioxygenase, domain 1"/>
    <property type="match status" value="1"/>
</dbReference>
<accession>A0ABU8E6I1</accession>
<dbReference type="Proteomes" id="UP001373496">
    <property type="component" value="Unassembled WGS sequence"/>
</dbReference>
<dbReference type="EMBL" id="JBAPLV010000012">
    <property type="protein sequence ID" value="MEI4279259.1"/>
    <property type="molecule type" value="Genomic_DNA"/>
</dbReference>
<dbReference type="InterPro" id="IPR037523">
    <property type="entry name" value="VOC_core"/>
</dbReference>
<dbReference type="PANTHER" id="PTHR36503">
    <property type="entry name" value="BLR2520 PROTEIN"/>
    <property type="match status" value="1"/>
</dbReference>